<gene>
    <name evidence="2" type="ORF">IPU22_00160</name>
</gene>
<dbReference type="AlphaFoldDB" id="A0AAQ0D7C6"/>
<evidence type="ECO:0000256" key="1">
    <source>
        <dbReference type="SAM" id="Phobius"/>
    </source>
</evidence>
<evidence type="ECO:0000313" key="2">
    <source>
        <dbReference type="EMBL" id="QUM69418.1"/>
    </source>
</evidence>
<keyword evidence="1" id="KW-1133">Transmembrane helix</keyword>
<dbReference type="EMBL" id="CP063367">
    <property type="protein sequence ID" value="QUM69418.1"/>
    <property type="molecule type" value="Genomic_DNA"/>
</dbReference>
<dbReference type="Proteomes" id="UP000675994">
    <property type="component" value="Chromosome"/>
</dbReference>
<proteinExistence type="predicted"/>
<accession>A0AAQ0D7C6</accession>
<protein>
    <submittedName>
        <fullName evidence="2">Uncharacterized protein</fullName>
    </submittedName>
</protein>
<dbReference type="RefSeq" id="WP_037576880.1">
    <property type="nucleotide sequence ID" value="NZ_CP063367.1"/>
</dbReference>
<reference evidence="2" key="1">
    <citation type="journal article" date="2021" name="Front. Microbiol.">
        <title>Presence and Characterization of a Novel cfr-Carrying Tn558 Transposon Derivative in Staphylococcus delphini Isolated From Retail Food.</title>
        <authorList>
            <person name="Zhang F."/>
            <person name="Wu S."/>
            <person name="Huang J."/>
            <person name="Yang R."/>
            <person name="Zhang J."/>
            <person name="Lei T."/>
            <person name="Dai J."/>
            <person name="Ding Y."/>
            <person name="Xue L."/>
            <person name="Wang J."/>
            <person name="Chen M."/>
            <person name="Wu Q."/>
        </authorList>
    </citation>
    <scope>NUCLEOTIDE SEQUENCE</scope>
    <source>
        <strain evidence="2">2794-1</strain>
    </source>
</reference>
<name>A0AAQ0D7C6_9STAP</name>
<evidence type="ECO:0000313" key="3">
    <source>
        <dbReference type="Proteomes" id="UP000675994"/>
    </source>
</evidence>
<keyword evidence="1" id="KW-0812">Transmembrane</keyword>
<sequence length="59" mass="6703">MTLAKGIILLLLQLFCVFMAIQIGLAFGGFSFMTLLIIAYVLFAVIYLAFLNPFWKKVR</sequence>
<feature type="transmembrane region" description="Helical" evidence="1">
    <location>
        <begin position="36"/>
        <end position="55"/>
    </location>
</feature>
<organism evidence="2 3">
    <name type="scientific">Staphylococcus delphini</name>
    <dbReference type="NCBI Taxonomy" id="53344"/>
    <lineage>
        <taxon>Bacteria</taxon>
        <taxon>Bacillati</taxon>
        <taxon>Bacillota</taxon>
        <taxon>Bacilli</taxon>
        <taxon>Bacillales</taxon>
        <taxon>Staphylococcaceae</taxon>
        <taxon>Staphylococcus</taxon>
        <taxon>Staphylococcus intermedius group</taxon>
    </lineage>
</organism>
<keyword evidence="1" id="KW-0472">Membrane</keyword>